<dbReference type="AlphaFoldDB" id="A0AAV8UTX0"/>
<dbReference type="SUPFAM" id="SSF47923">
    <property type="entry name" value="Ypt/Rab-GAP domain of gyp1p"/>
    <property type="match status" value="2"/>
</dbReference>
<dbReference type="InterPro" id="IPR035969">
    <property type="entry name" value="Rab-GAP_TBC_sf"/>
</dbReference>
<gene>
    <name evidence="3" type="ORF">NDN08_001090</name>
</gene>
<evidence type="ECO:0000256" key="1">
    <source>
        <dbReference type="ARBA" id="ARBA00022468"/>
    </source>
</evidence>
<proteinExistence type="predicted"/>
<evidence type="ECO:0000313" key="4">
    <source>
        <dbReference type="Proteomes" id="UP001157974"/>
    </source>
</evidence>
<dbReference type="PANTHER" id="PTHR22957">
    <property type="entry name" value="TBC1 DOMAIN FAMILY MEMBER GTPASE-ACTIVATING PROTEIN"/>
    <property type="match status" value="1"/>
</dbReference>
<dbReference type="PROSITE" id="PS50086">
    <property type="entry name" value="TBC_RABGAP"/>
    <property type="match status" value="1"/>
</dbReference>
<dbReference type="SMART" id="SM00164">
    <property type="entry name" value="TBC"/>
    <property type="match status" value="1"/>
</dbReference>
<keyword evidence="4" id="KW-1185">Reference proteome</keyword>
<sequence length="330" mass="38145">MREKENGPESITELIDNNAVVDCQELRVQVWAGSTPENVRSRALLWQLLLSCLPQDKSLWEKTLSEWRTQYAEIVREIAKHPADSAPDGDHPLSLKQDSHWAHFFIVRESEKLIDLDVKRTHPTSSEFRRLEGPMHRILLAYSLQHQEIGYRQGMNELLAPLIYIYSEVPGIKSIDAEADAYHSLATVMKEMSPYYTPSLEALHKELDLLDDTLRLRDPELHRHLTSLSIRPQLYGTRWIRLWLTQEFSLQQTLILWDSILSVHPRMPWIRSICSSMVVAVRDKLLGADFNTAAQTLLRYSTNNVDVELVLKLAHAFRTGSSIQEIMSRR</sequence>
<feature type="domain" description="Rab-GAP TBC" evidence="2">
    <location>
        <begin position="36"/>
        <end position="264"/>
    </location>
</feature>
<dbReference type="Pfam" id="PF00566">
    <property type="entry name" value="RabGAP-TBC"/>
    <property type="match status" value="1"/>
</dbReference>
<protein>
    <recommendedName>
        <fullName evidence="2">Rab-GAP TBC domain-containing protein</fullName>
    </recommendedName>
</protein>
<keyword evidence="1" id="KW-0343">GTPase activation</keyword>
<organism evidence="3 4">
    <name type="scientific">Rhodosorus marinus</name>
    <dbReference type="NCBI Taxonomy" id="101924"/>
    <lineage>
        <taxon>Eukaryota</taxon>
        <taxon>Rhodophyta</taxon>
        <taxon>Stylonematophyceae</taxon>
        <taxon>Stylonematales</taxon>
        <taxon>Stylonemataceae</taxon>
        <taxon>Rhodosorus</taxon>
    </lineage>
</organism>
<evidence type="ECO:0000313" key="3">
    <source>
        <dbReference type="EMBL" id="KAJ8904572.1"/>
    </source>
</evidence>
<name>A0AAV8UTX0_9RHOD</name>
<dbReference type="EMBL" id="JAMWBK010000005">
    <property type="protein sequence ID" value="KAJ8904572.1"/>
    <property type="molecule type" value="Genomic_DNA"/>
</dbReference>
<reference evidence="3 4" key="1">
    <citation type="journal article" date="2023" name="Nat. Commun.">
        <title>Origin of minicircular mitochondrial genomes in red algae.</title>
        <authorList>
            <person name="Lee Y."/>
            <person name="Cho C.H."/>
            <person name="Lee Y.M."/>
            <person name="Park S.I."/>
            <person name="Yang J.H."/>
            <person name="West J.A."/>
            <person name="Bhattacharya D."/>
            <person name="Yoon H.S."/>
        </authorList>
    </citation>
    <scope>NUCLEOTIDE SEQUENCE [LARGE SCALE GENOMIC DNA]</scope>
    <source>
        <strain evidence="3 4">CCMP1338</strain>
        <tissue evidence="3">Whole cell</tissue>
    </source>
</reference>
<comment type="caution">
    <text evidence="3">The sequence shown here is derived from an EMBL/GenBank/DDBJ whole genome shotgun (WGS) entry which is preliminary data.</text>
</comment>
<dbReference type="Gene3D" id="1.10.472.80">
    <property type="entry name" value="Ypt/Rab-GAP domain of gyp1p, domain 3"/>
    <property type="match status" value="1"/>
</dbReference>
<accession>A0AAV8UTX0</accession>
<dbReference type="GO" id="GO:0005096">
    <property type="term" value="F:GTPase activator activity"/>
    <property type="evidence" value="ECO:0007669"/>
    <property type="project" value="UniProtKB-KW"/>
</dbReference>
<dbReference type="Gene3D" id="1.10.8.270">
    <property type="entry name" value="putative rabgap domain of human tbc1 domain family member 14 like domains"/>
    <property type="match status" value="1"/>
</dbReference>
<dbReference type="InterPro" id="IPR000195">
    <property type="entry name" value="Rab-GAP-TBC_dom"/>
</dbReference>
<evidence type="ECO:0000259" key="2">
    <source>
        <dbReference type="PROSITE" id="PS50086"/>
    </source>
</evidence>
<dbReference type="Proteomes" id="UP001157974">
    <property type="component" value="Unassembled WGS sequence"/>
</dbReference>
<dbReference type="PANTHER" id="PTHR22957:SF337">
    <property type="entry name" value="TBC1 DOMAIN FAMILY MEMBER 5"/>
    <property type="match status" value="1"/>
</dbReference>